<gene>
    <name evidence="4" type="ORF">KPH14_005110</name>
</gene>
<dbReference type="GO" id="GO:0005654">
    <property type="term" value="C:nucleoplasm"/>
    <property type="evidence" value="ECO:0007669"/>
    <property type="project" value="TreeGrafter"/>
</dbReference>
<comment type="similarity">
    <text evidence="3">Belongs to the SAAL1 family.</text>
</comment>
<dbReference type="InterPro" id="IPR052464">
    <property type="entry name" value="Synovial_Prolif_Regulator"/>
</dbReference>
<dbReference type="SUPFAM" id="SSF48371">
    <property type="entry name" value="ARM repeat"/>
    <property type="match status" value="1"/>
</dbReference>
<reference evidence="4" key="1">
    <citation type="submission" date="2021-08" db="EMBL/GenBank/DDBJ databases">
        <authorList>
            <person name="Misof B."/>
            <person name="Oliver O."/>
            <person name="Podsiadlowski L."/>
            <person name="Donath A."/>
            <person name="Peters R."/>
            <person name="Mayer C."/>
            <person name="Rust J."/>
            <person name="Gunkel S."/>
            <person name="Lesny P."/>
            <person name="Martin S."/>
            <person name="Oeyen J.P."/>
            <person name="Petersen M."/>
            <person name="Panagiotis P."/>
            <person name="Wilbrandt J."/>
            <person name="Tanja T."/>
        </authorList>
    </citation>
    <scope>NUCLEOTIDE SEQUENCE</scope>
    <source>
        <strain evidence="4">GBR_01_08_01A</strain>
        <tissue evidence="4">Thorax + abdomen</tissue>
    </source>
</reference>
<accession>A0AAD9VPL4</accession>
<dbReference type="PANTHER" id="PTHR23424">
    <property type="entry name" value="SERUM AMYLOID A"/>
    <property type="match status" value="1"/>
</dbReference>
<keyword evidence="5" id="KW-1185">Reference proteome</keyword>
<evidence type="ECO:0000313" key="5">
    <source>
        <dbReference type="Proteomes" id="UP001258017"/>
    </source>
</evidence>
<sequence>MNEDVVSENTSNADSANYSTMLDSKQFDNTELGTMKGDSIGDTVYSAKWIINTLIALSKVQEDGWTEELENDLCILWDMTAEKDIAMYLFENDFLQIVEAALEVSTVPRLTEILLGIIGNICCQTSILESMGNNKQLVKTIWGNLLSDDTETLLQVFRLLQTVVWDIQRNPESQWVANIKECDFFSDVVIFVLNSSTNNDLLITTLNLLLSISQLDDTSLLLESFNTEKLVSALLEFFTQVIPQQKSHFTEAILKIIEKWLTVLNIVMKFRETTINSENNEDIMKLMDIILKILQPYKHKSNLIPIDENSALCIQECIEIILYIQRREICVIPEINSMIVTIICKLKSAGHDDFQSHLDDVTSELIDYLERYWVEMLGIYTTDHIKDILRVCDKQVANKLVELVKKRPNVSQCKLEKLLEAHASLP</sequence>
<comment type="caution">
    <text evidence="4">The sequence shown here is derived from an EMBL/GenBank/DDBJ whole genome shotgun (WGS) entry which is preliminary data.</text>
</comment>
<dbReference type="Proteomes" id="UP001258017">
    <property type="component" value="Unassembled WGS sequence"/>
</dbReference>
<evidence type="ECO:0000313" key="4">
    <source>
        <dbReference type="EMBL" id="KAK2581435.1"/>
    </source>
</evidence>
<dbReference type="PANTHER" id="PTHR23424:SF23">
    <property type="entry name" value="PROTEIN SAAL1"/>
    <property type="match status" value="1"/>
</dbReference>
<evidence type="ECO:0000256" key="3">
    <source>
        <dbReference type="ARBA" id="ARBA00038401"/>
    </source>
</evidence>
<evidence type="ECO:0008006" key="6">
    <source>
        <dbReference type="Google" id="ProtNLM"/>
    </source>
</evidence>
<comment type="subcellular location">
    <subcellularLocation>
        <location evidence="1">Nucleus</location>
    </subcellularLocation>
</comment>
<evidence type="ECO:0000256" key="2">
    <source>
        <dbReference type="ARBA" id="ARBA00023242"/>
    </source>
</evidence>
<proteinExistence type="inferred from homology"/>
<dbReference type="InterPro" id="IPR016024">
    <property type="entry name" value="ARM-type_fold"/>
</dbReference>
<dbReference type="EMBL" id="JAIFRP010000039">
    <property type="protein sequence ID" value="KAK2581435.1"/>
    <property type="molecule type" value="Genomic_DNA"/>
</dbReference>
<evidence type="ECO:0000256" key="1">
    <source>
        <dbReference type="ARBA" id="ARBA00004123"/>
    </source>
</evidence>
<name>A0AAD9VPL4_9HYME</name>
<keyword evidence="2" id="KW-0539">Nucleus</keyword>
<organism evidence="4 5">
    <name type="scientific">Odynerus spinipes</name>
    <dbReference type="NCBI Taxonomy" id="1348599"/>
    <lineage>
        <taxon>Eukaryota</taxon>
        <taxon>Metazoa</taxon>
        <taxon>Ecdysozoa</taxon>
        <taxon>Arthropoda</taxon>
        <taxon>Hexapoda</taxon>
        <taxon>Insecta</taxon>
        <taxon>Pterygota</taxon>
        <taxon>Neoptera</taxon>
        <taxon>Endopterygota</taxon>
        <taxon>Hymenoptera</taxon>
        <taxon>Apocrita</taxon>
        <taxon>Aculeata</taxon>
        <taxon>Vespoidea</taxon>
        <taxon>Vespidae</taxon>
        <taxon>Eumeninae</taxon>
        <taxon>Odynerus</taxon>
    </lineage>
</organism>
<protein>
    <recommendedName>
        <fullName evidence="6">Protein SAAL1</fullName>
    </recommendedName>
</protein>
<reference evidence="4" key="2">
    <citation type="journal article" date="2023" name="Commun. Biol.">
        <title>Intrasexual cuticular hydrocarbon dimorphism in a wasp sheds light on hydrocarbon biosynthesis genes in Hymenoptera.</title>
        <authorList>
            <person name="Moris V.C."/>
            <person name="Podsiadlowski L."/>
            <person name="Martin S."/>
            <person name="Oeyen J.P."/>
            <person name="Donath A."/>
            <person name="Petersen M."/>
            <person name="Wilbrandt J."/>
            <person name="Misof B."/>
            <person name="Liedtke D."/>
            <person name="Thamm M."/>
            <person name="Scheiner R."/>
            <person name="Schmitt T."/>
            <person name="Niehuis O."/>
        </authorList>
    </citation>
    <scope>NUCLEOTIDE SEQUENCE</scope>
    <source>
        <strain evidence="4">GBR_01_08_01A</strain>
    </source>
</reference>
<dbReference type="AlphaFoldDB" id="A0AAD9VPL4"/>